<dbReference type="NCBIfam" id="TIGR00835">
    <property type="entry name" value="agcS"/>
    <property type="match status" value="1"/>
</dbReference>
<dbReference type="GO" id="GO:0005283">
    <property type="term" value="F:amino acid:sodium symporter activity"/>
    <property type="evidence" value="ECO:0007669"/>
    <property type="project" value="InterPro"/>
</dbReference>
<dbReference type="Pfam" id="PF01235">
    <property type="entry name" value="Na_Ala_symp"/>
    <property type="match status" value="1"/>
</dbReference>
<organism evidence="9 10">
    <name type="scientific">Truepera radiovictrix (strain DSM 17093 / CIP 108686 / LMG 22925 / RQ-24)</name>
    <dbReference type="NCBI Taxonomy" id="649638"/>
    <lineage>
        <taxon>Bacteria</taxon>
        <taxon>Thermotogati</taxon>
        <taxon>Deinococcota</taxon>
        <taxon>Deinococci</taxon>
        <taxon>Trueperales</taxon>
        <taxon>Trueperaceae</taxon>
        <taxon>Truepera</taxon>
    </lineage>
</organism>
<proteinExistence type="inferred from homology"/>
<evidence type="ECO:0000256" key="7">
    <source>
        <dbReference type="ARBA" id="ARBA00023136"/>
    </source>
</evidence>
<dbReference type="HOGENOM" id="CLU_024867_1_1_0"/>
<dbReference type="eggNOG" id="COG1115">
    <property type="taxonomic scope" value="Bacteria"/>
</dbReference>
<dbReference type="STRING" id="649638.Trad_0276"/>
<dbReference type="GO" id="GO:0005886">
    <property type="term" value="C:plasma membrane"/>
    <property type="evidence" value="ECO:0007669"/>
    <property type="project" value="UniProtKB-SubCell"/>
</dbReference>
<gene>
    <name evidence="9" type="ordered locus">Trad_0276</name>
</gene>
<comment type="similarity">
    <text evidence="2 8">Belongs to the alanine or glycine:cation symporter (AGCS) (TC 2.A.25) family.</text>
</comment>
<dbReference type="Proteomes" id="UP000000379">
    <property type="component" value="Chromosome"/>
</dbReference>
<keyword evidence="7 8" id="KW-0472">Membrane</keyword>
<keyword evidence="4 8" id="KW-1003">Cell membrane</keyword>
<accession>D7CR16</accession>
<reference evidence="10" key="1">
    <citation type="submission" date="2010-05" db="EMBL/GenBank/DDBJ databases">
        <title>The complete genome of Truepera radiovictris DSM 17093.</title>
        <authorList>
            <consortium name="US DOE Joint Genome Institute (JGI-PGF)"/>
            <person name="Lucas S."/>
            <person name="Copeland A."/>
            <person name="Lapidus A."/>
            <person name="Glavina del Rio T."/>
            <person name="Dalin E."/>
            <person name="Tice H."/>
            <person name="Bruce D."/>
            <person name="Goodwin L."/>
            <person name="Pitluck S."/>
            <person name="Kyrpides N."/>
            <person name="Mavromatis K."/>
            <person name="Ovchinnikova G."/>
            <person name="Munk A.C."/>
            <person name="Detter J.C."/>
            <person name="Han C."/>
            <person name="Tapia R."/>
            <person name="Land M."/>
            <person name="Hauser L."/>
            <person name="Markowitz V."/>
            <person name="Cheng J.-F."/>
            <person name="Hugenholtz P."/>
            <person name="Woyke T."/>
            <person name="Wu D."/>
            <person name="Tindall B."/>
            <person name="Pomrenke H.G."/>
            <person name="Brambilla E."/>
            <person name="Klenk H.-P."/>
            <person name="Eisen J.A."/>
        </authorList>
    </citation>
    <scope>NUCLEOTIDE SEQUENCE [LARGE SCALE GENOMIC DNA]</scope>
    <source>
        <strain evidence="10">DSM 17093 / CIP 108686 / LMG 22925 / RQ-24</strain>
    </source>
</reference>
<protein>
    <submittedName>
        <fullName evidence="9">Amino acid carrier protein</fullName>
    </submittedName>
</protein>
<keyword evidence="5 8" id="KW-0812">Transmembrane</keyword>
<comment type="subcellular location">
    <subcellularLocation>
        <location evidence="1 8">Cell membrane</location>
        <topology evidence="1 8">Multi-pass membrane protein</topology>
    </subcellularLocation>
</comment>
<evidence type="ECO:0000313" key="9">
    <source>
        <dbReference type="EMBL" id="ADI13416.1"/>
    </source>
</evidence>
<dbReference type="PANTHER" id="PTHR30330:SF3">
    <property type="entry name" value="TRANSCRIPTIONAL REGULATOR, LRP FAMILY"/>
    <property type="match status" value="1"/>
</dbReference>
<feature type="transmembrane region" description="Helical" evidence="8">
    <location>
        <begin position="348"/>
        <end position="371"/>
    </location>
</feature>
<keyword evidence="6 8" id="KW-1133">Transmembrane helix</keyword>
<feature type="transmembrane region" description="Helical" evidence="8">
    <location>
        <begin position="140"/>
        <end position="164"/>
    </location>
</feature>
<dbReference type="AlphaFoldDB" id="D7CR16"/>
<feature type="transmembrane region" description="Helical" evidence="8">
    <location>
        <begin position="244"/>
        <end position="266"/>
    </location>
</feature>
<evidence type="ECO:0000256" key="8">
    <source>
        <dbReference type="RuleBase" id="RU363064"/>
    </source>
</evidence>
<dbReference type="InterPro" id="IPR001463">
    <property type="entry name" value="Na/Ala_symport"/>
</dbReference>
<reference evidence="9 10" key="2">
    <citation type="journal article" date="2011" name="Stand. Genomic Sci.">
        <title>Complete genome sequence of Truepera radiovictrix type strain (RQ-24).</title>
        <authorList>
            <person name="Ivanova N."/>
            <person name="Rohde C."/>
            <person name="Munk C."/>
            <person name="Nolan M."/>
            <person name="Lucas S."/>
            <person name="Del Rio T.G."/>
            <person name="Tice H."/>
            <person name="Deshpande S."/>
            <person name="Cheng J.F."/>
            <person name="Tapia R."/>
            <person name="Han C."/>
            <person name="Goodwin L."/>
            <person name="Pitluck S."/>
            <person name="Liolios K."/>
            <person name="Mavromatis K."/>
            <person name="Mikhailova N."/>
            <person name="Pati A."/>
            <person name="Chen A."/>
            <person name="Palaniappan K."/>
            <person name="Land M."/>
            <person name="Hauser L."/>
            <person name="Chang Y.J."/>
            <person name="Jeffries C.D."/>
            <person name="Brambilla E."/>
            <person name="Rohde M."/>
            <person name="Goker M."/>
            <person name="Tindall B.J."/>
            <person name="Woyke T."/>
            <person name="Bristow J."/>
            <person name="Eisen J.A."/>
            <person name="Markowitz V."/>
            <person name="Hugenholtz P."/>
            <person name="Kyrpides N.C."/>
            <person name="Klenk H.P."/>
            <person name="Lapidus A."/>
        </authorList>
    </citation>
    <scope>NUCLEOTIDE SEQUENCE [LARGE SCALE GENOMIC DNA]</scope>
    <source>
        <strain evidence="10">DSM 17093 / CIP 108686 / LMG 22925 / RQ-24</strain>
    </source>
</reference>
<dbReference type="Gene3D" id="1.20.1740.10">
    <property type="entry name" value="Amino acid/polyamine transporter I"/>
    <property type="match status" value="1"/>
</dbReference>
<feature type="transmembrane region" description="Helical" evidence="8">
    <location>
        <begin position="410"/>
        <end position="432"/>
    </location>
</feature>
<feature type="transmembrane region" description="Helical" evidence="8">
    <location>
        <begin position="6"/>
        <end position="29"/>
    </location>
</feature>
<keyword evidence="3 8" id="KW-0813">Transport</keyword>
<evidence type="ECO:0000256" key="6">
    <source>
        <dbReference type="ARBA" id="ARBA00022989"/>
    </source>
</evidence>
<feature type="transmembrane region" description="Helical" evidence="8">
    <location>
        <begin position="217"/>
        <end position="238"/>
    </location>
</feature>
<dbReference type="PRINTS" id="PR00175">
    <property type="entry name" value="NAALASMPORT"/>
</dbReference>
<feature type="transmembrane region" description="Helical" evidence="8">
    <location>
        <begin position="307"/>
        <end position="328"/>
    </location>
</feature>
<feature type="transmembrane region" description="Helical" evidence="8">
    <location>
        <begin position="383"/>
        <end position="404"/>
    </location>
</feature>
<keyword evidence="8" id="KW-0769">Symport</keyword>
<sequence>MPVGEAQLPLIVVWLIVAALFFTFYFNFINFRGFRHGFRLIRGDYDDPESAGEVTHFQALATALSGTVGLGNIAGVAVAVSVGGPGATFWMILAGLLGMASKFVECTLGVMYRTEYPDGRVSGGPMHYLRKGLAERNLGGLGRALAAFFAVMCIGGSLGGGNMFQSNQAYQQVVNVTGGDASFFAGRAWVFGLLAALAVGAVIIGGIKSIARVTEKIVPFMAVTYISAALVILVANAAQIPAAFGAIIDGAFSPEGVTGGFIGVLIQGFQRAAFSNEAGIGSAAIAHSAVKTKHPVTEGIVALNEPFVDTVVVCTMTALVIVITGTYTQAGLSGVELTSAAFAQNIAWFPYVLALAVVLFAFSTMISWSYYGVKAATYLFGESALTETLFKVVFCTFTLIGAVMQLDAVIAFSDSMIFAMSLANVVGLYILAPEVKRALGAYWRDIESGAIRSRRELARTGD</sequence>
<dbReference type="PANTHER" id="PTHR30330">
    <property type="entry name" value="AGSS FAMILY TRANSPORTER, SODIUM-ALANINE"/>
    <property type="match status" value="1"/>
</dbReference>
<evidence type="ECO:0000256" key="3">
    <source>
        <dbReference type="ARBA" id="ARBA00022448"/>
    </source>
</evidence>
<dbReference type="KEGG" id="tra:Trad_0276"/>
<evidence type="ECO:0000256" key="2">
    <source>
        <dbReference type="ARBA" id="ARBA00009261"/>
    </source>
</evidence>
<dbReference type="EMBL" id="CP002049">
    <property type="protein sequence ID" value="ADI13416.1"/>
    <property type="molecule type" value="Genomic_DNA"/>
</dbReference>
<evidence type="ECO:0000256" key="1">
    <source>
        <dbReference type="ARBA" id="ARBA00004651"/>
    </source>
</evidence>
<evidence type="ECO:0000256" key="5">
    <source>
        <dbReference type="ARBA" id="ARBA00022692"/>
    </source>
</evidence>
<feature type="transmembrane region" description="Helical" evidence="8">
    <location>
        <begin position="184"/>
        <end position="205"/>
    </location>
</feature>
<name>D7CR16_TRURR</name>
<keyword evidence="10" id="KW-1185">Reference proteome</keyword>
<evidence type="ECO:0000256" key="4">
    <source>
        <dbReference type="ARBA" id="ARBA00022475"/>
    </source>
</evidence>
<evidence type="ECO:0000313" key="10">
    <source>
        <dbReference type="Proteomes" id="UP000000379"/>
    </source>
</evidence>